<dbReference type="EMBL" id="AMGY01000003">
    <property type="protein sequence ID" value="EXJ87385.1"/>
    <property type="molecule type" value="Genomic_DNA"/>
</dbReference>
<dbReference type="GeneID" id="19168464"/>
<dbReference type="PANTHER" id="PTHR42085">
    <property type="entry name" value="F-BOX DOMAIN-CONTAINING PROTEIN"/>
    <property type="match status" value="1"/>
</dbReference>
<evidence type="ECO:0000313" key="2">
    <source>
        <dbReference type="Proteomes" id="UP000019478"/>
    </source>
</evidence>
<accession>W9YCL4</accession>
<dbReference type="eggNOG" id="ENOG502T4YX">
    <property type="taxonomic scope" value="Eukaryota"/>
</dbReference>
<dbReference type="HOGENOM" id="CLU_1307440_0_0_1"/>
<protein>
    <submittedName>
        <fullName evidence="1">Uncharacterized protein</fullName>
    </submittedName>
</protein>
<dbReference type="RefSeq" id="XP_007732664.1">
    <property type="nucleotide sequence ID" value="XM_007734474.1"/>
</dbReference>
<organism evidence="1 2">
    <name type="scientific">Capronia epimyces CBS 606.96</name>
    <dbReference type="NCBI Taxonomy" id="1182542"/>
    <lineage>
        <taxon>Eukaryota</taxon>
        <taxon>Fungi</taxon>
        <taxon>Dikarya</taxon>
        <taxon>Ascomycota</taxon>
        <taxon>Pezizomycotina</taxon>
        <taxon>Eurotiomycetes</taxon>
        <taxon>Chaetothyriomycetidae</taxon>
        <taxon>Chaetothyriales</taxon>
        <taxon>Herpotrichiellaceae</taxon>
        <taxon>Capronia</taxon>
    </lineage>
</organism>
<feature type="non-terminal residue" evidence="1">
    <location>
        <position position="211"/>
    </location>
</feature>
<comment type="caution">
    <text evidence="1">The sequence shown here is derived from an EMBL/GenBank/DDBJ whole genome shotgun (WGS) entry which is preliminary data.</text>
</comment>
<dbReference type="PANTHER" id="PTHR42085:SF2">
    <property type="entry name" value="F-BOX DOMAIN-CONTAINING PROTEIN"/>
    <property type="match status" value="1"/>
</dbReference>
<dbReference type="AlphaFoldDB" id="W9YCL4"/>
<dbReference type="OrthoDB" id="62952at2759"/>
<name>W9YCL4_9EURO</name>
<gene>
    <name evidence="1" type="ORF">A1O3_04344</name>
</gene>
<dbReference type="Proteomes" id="UP000019478">
    <property type="component" value="Unassembled WGS sequence"/>
</dbReference>
<feature type="non-terminal residue" evidence="1">
    <location>
        <position position="1"/>
    </location>
</feature>
<dbReference type="InterPro" id="IPR038883">
    <property type="entry name" value="AN11006-like"/>
</dbReference>
<proteinExistence type="predicted"/>
<evidence type="ECO:0000313" key="1">
    <source>
        <dbReference type="EMBL" id="EXJ87385.1"/>
    </source>
</evidence>
<sequence>AMGFLDLPLEIRLGIYAMVFGHGKAMVEANTEDDSPCLLPRDSIFRNHSQRSAQLLRVNRTLLLEARPVLYANTIFHVLTHSSAGKLPRRISDGHPCAPFVKRLIWQLDCDILSSFDPEDVRLDLVEAIGWISLDIRCRADTWRNSFLGEWCDREAFVRGRDQVITYAHTWQKAMGRSNSAQVAMIEDRSQLGQGQVRLSLDRTSSVLEQK</sequence>
<reference evidence="1 2" key="1">
    <citation type="submission" date="2013-03" db="EMBL/GenBank/DDBJ databases">
        <title>The Genome Sequence of Capronia epimyces CBS 606.96.</title>
        <authorList>
            <consortium name="The Broad Institute Genomics Platform"/>
            <person name="Cuomo C."/>
            <person name="de Hoog S."/>
            <person name="Gorbushina A."/>
            <person name="Walker B."/>
            <person name="Young S.K."/>
            <person name="Zeng Q."/>
            <person name="Gargeya S."/>
            <person name="Fitzgerald M."/>
            <person name="Haas B."/>
            <person name="Abouelleil A."/>
            <person name="Allen A.W."/>
            <person name="Alvarado L."/>
            <person name="Arachchi H.M."/>
            <person name="Berlin A.M."/>
            <person name="Chapman S.B."/>
            <person name="Gainer-Dewar J."/>
            <person name="Goldberg J."/>
            <person name="Griggs A."/>
            <person name="Gujja S."/>
            <person name="Hansen M."/>
            <person name="Howarth C."/>
            <person name="Imamovic A."/>
            <person name="Ireland A."/>
            <person name="Larimer J."/>
            <person name="McCowan C."/>
            <person name="Murphy C."/>
            <person name="Pearson M."/>
            <person name="Poon T.W."/>
            <person name="Priest M."/>
            <person name="Roberts A."/>
            <person name="Saif S."/>
            <person name="Shea T."/>
            <person name="Sisk P."/>
            <person name="Sykes S."/>
            <person name="Wortman J."/>
            <person name="Nusbaum C."/>
            <person name="Birren B."/>
        </authorList>
    </citation>
    <scope>NUCLEOTIDE SEQUENCE [LARGE SCALE GENOMIC DNA]</scope>
    <source>
        <strain evidence="1 2">CBS 606.96</strain>
    </source>
</reference>
<keyword evidence="2" id="KW-1185">Reference proteome</keyword>